<feature type="region of interest" description="Disordered" evidence="5">
    <location>
        <begin position="573"/>
        <end position="605"/>
    </location>
</feature>
<keyword evidence="2" id="KW-0963">Cytoplasm</keyword>
<feature type="domain" description="Hook C-terminal" evidence="6">
    <location>
        <begin position="203"/>
        <end position="729"/>
    </location>
</feature>
<dbReference type="GO" id="GO:0031122">
    <property type="term" value="P:cytoplasmic microtubule organization"/>
    <property type="evidence" value="ECO:0007669"/>
    <property type="project" value="InterPro"/>
</dbReference>
<evidence type="ECO:0000256" key="4">
    <source>
        <dbReference type="SAM" id="Coils"/>
    </source>
</evidence>
<dbReference type="PANTHER" id="PTHR18947:SF28">
    <property type="entry name" value="GIRDIN, ISOFORM A"/>
    <property type="match status" value="1"/>
</dbReference>
<gene>
    <name evidence="8" type="primary">BRAFLDRAFT_281537_0</name>
    <name evidence="8" type="ORF">g.96538</name>
</gene>
<dbReference type="Pfam" id="PF19047">
    <property type="entry name" value="HOOK_N"/>
    <property type="match status" value="1"/>
</dbReference>
<evidence type="ECO:0000259" key="7">
    <source>
        <dbReference type="Pfam" id="PF19047"/>
    </source>
</evidence>
<sequence>MDEQDIAGAFVDWANTFTPVSTFSDLSDVNALIDIVSSIDSKWFKQLSRSEDNNWVIRLNKLKKLHLLLTRYYEENLGLSAIKNIEAPNFNAITKDHDVEETMKLCSLIVTLAVTYVNKAEQITKIQSLSPKSQQGLMLTIEGVMKRLGEPIVEGPPKKSSFDAGDELKRVNNELNMELIRIKTEKEALEKAYTASLDERENLTNQRDDLRAEVEDLSQKLKDMETALDQSTQSGKADFVLRSEIDRLQNELKRYDKQREEATKKLAEKEAKISELTRRIETLSEQANEAAKLKDQVDEYRHAADKLKKTENVIEKYKKKLEEGADLRRALKTAEQENRTLIDRNQQIEDEYNKIIRFRSLMEDYKKQIDEFQTEKAELINQKNKYEYEHKHMRSKLESYEMAQSRDMETIRLLEERIREIELGEGEPLKLDDDDDEKVEADEIDQSIDENTELFDALKGTTKTSLRLKINELERELNSLREGKNIDENAEAELLVLQHKLEDANRIKAKFETDYVKVQKEKLILESELERLQAEKGSSSNGVNKNEPRKEQKELLETKKQLRETQAKLERVEKEVGEIRPDSNTEARIKSLEDENDDLKSRNEELSSLLQSLEGKSEDDLRSQNIQLHKQANEKSRKLEQLKTLVTGQHEIIENYKNAQNSFEAEREAHAAEIKRMELQHKDAKQQLQKEISLVTSAWFNIGTRIQPDHVFLQRQGPQSFLNQQRLILDTQLKRR</sequence>
<dbReference type="GO" id="GO:0008017">
    <property type="term" value="F:microtubule binding"/>
    <property type="evidence" value="ECO:0007669"/>
    <property type="project" value="InterPro"/>
</dbReference>
<dbReference type="InterPro" id="IPR008636">
    <property type="entry name" value="Hook_C"/>
</dbReference>
<evidence type="ECO:0000313" key="8">
    <source>
        <dbReference type="EMBL" id="JAT40389.1"/>
    </source>
</evidence>
<comment type="subcellular location">
    <subcellularLocation>
        <location evidence="1">Cytoplasm</location>
    </subcellularLocation>
</comment>
<feature type="domain" description="HOOK N-terminal" evidence="7">
    <location>
        <begin position="10"/>
        <end position="141"/>
    </location>
</feature>
<dbReference type="PANTHER" id="PTHR18947">
    <property type="entry name" value="HOOK PROTEINS"/>
    <property type="match status" value="1"/>
</dbReference>
<dbReference type="Gene3D" id="1.10.287.1490">
    <property type="match status" value="1"/>
</dbReference>
<keyword evidence="3 4" id="KW-0175">Coiled coil</keyword>
<dbReference type="InterPro" id="IPR036872">
    <property type="entry name" value="CH_dom_sf"/>
</dbReference>
<reference evidence="8" key="1">
    <citation type="submission" date="2015-07" db="EMBL/GenBank/DDBJ databases">
        <title>Transcriptome Assembly of Anthurium amnicola.</title>
        <authorList>
            <person name="Suzuki J."/>
        </authorList>
    </citation>
    <scope>NUCLEOTIDE SEQUENCE</scope>
</reference>
<dbReference type="GO" id="GO:0051959">
    <property type="term" value="F:dynein light intermediate chain binding"/>
    <property type="evidence" value="ECO:0007669"/>
    <property type="project" value="TreeGrafter"/>
</dbReference>
<name>A0A1D1XD97_9ARAE</name>
<dbReference type="GO" id="GO:0005737">
    <property type="term" value="C:cytoplasm"/>
    <property type="evidence" value="ECO:0007669"/>
    <property type="project" value="UniProtKB-SubCell"/>
</dbReference>
<dbReference type="SUPFAM" id="SSF116907">
    <property type="entry name" value="Hook domain"/>
    <property type="match status" value="1"/>
</dbReference>
<dbReference type="InterPro" id="IPR043936">
    <property type="entry name" value="HOOK_N"/>
</dbReference>
<dbReference type="Pfam" id="PF05622">
    <property type="entry name" value="HOOK"/>
    <property type="match status" value="1"/>
</dbReference>
<evidence type="ECO:0000256" key="5">
    <source>
        <dbReference type="SAM" id="MobiDB-lite"/>
    </source>
</evidence>
<dbReference type="Gene3D" id="1.10.418.10">
    <property type="entry name" value="Calponin-like domain"/>
    <property type="match status" value="1"/>
</dbReference>
<evidence type="ECO:0000256" key="2">
    <source>
        <dbReference type="ARBA" id="ARBA00022490"/>
    </source>
</evidence>
<protein>
    <submittedName>
        <fullName evidence="8">Protein Hook</fullName>
    </submittedName>
</protein>
<organism evidence="8">
    <name type="scientific">Anthurium amnicola</name>
    <dbReference type="NCBI Taxonomy" id="1678845"/>
    <lineage>
        <taxon>Eukaryota</taxon>
        <taxon>Viridiplantae</taxon>
        <taxon>Streptophyta</taxon>
        <taxon>Embryophyta</taxon>
        <taxon>Tracheophyta</taxon>
        <taxon>Spermatophyta</taxon>
        <taxon>Magnoliopsida</taxon>
        <taxon>Liliopsida</taxon>
        <taxon>Araceae</taxon>
        <taxon>Pothoideae</taxon>
        <taxon>Potheae</taxon>
        <taxon>Anthurium</taxon>
    </lineage>
</organism>
<dbReference type="GO" id="GO:0005815">
    <property type="term" value="C:microtubule organizing center"/>
    <property type="evidence" value="ECO:0007669"/>
    <property type="project" value="TreeGrafter"/>
</dbReference>
<feature type="coiled-coil region" evidence="4">
    <location>
        <begin position="172"/>
        <end position="389"/>
    </location>
</feature>
<dbReference type="GO" id="GO:0030705">
    <property type="term" value="P:cytoskeleton-dependent intracellular transport"/>
    <property type="evidence" value="ECO:0007669"/>
    <property type="project" value="InterPro"/>
</dbReference>
<evidence type="ECO:0000259" key="6">
    <source>
        <dbReference type="Pfam" id="PF05622"/>
    </source>
</evidence>
<proteinExistence type="predicted"/>
<dbReference type="CDD" id="cd22211">
    <property type="entry name" value="HkD_SF"/>
    <property type="match status" value="1"/>
</dbReference>
<evidence type="ECO:0000256" key="1">
    <source>
        <dbReference type="ARBA" id="ARBA00004496"/>
    </source>
</evidence>
<evidence type="ECO:0000256" key="3">
    <source>
        <dbReference type="ARBA" id="ARBA00023054"/>
    </source>
</evidence>
<dbReference type="AlphaFoldDB" id="A0A1D1XD97"/>
<feature type="region of interest" description="Disordered" evidence="5">
    <location>
        <begin position="534"/>
        <end position="553"/>
    </location>
</feature>
<dbReference type="EMBL" id="GDJX01027547">
    <property type="protein sequence ID" value="JAT40389.1"/>
    <property type="molecule type" value="Transcribed_RNA"/>
</dbReference>
<accession>A0A1D1XD97</accession>